<comment type="caution">
    <text evidence="4">The sequence shown here is derived from an EMBL/GenBank/DDBJ whole genome shotgun (WGS) entry which is preliminary data.</text>
</comment>
<dbReference type="AlphaFoldDB" id="A0A6A7VWA7"/>
<proteinExistence type="predicted"/>
<dbReference type="PANTHER" id="PTHR22916:SF51">
    <property type="entry name" value="GLYCOSYLTRANSFERASE EPSH-RELATED"/>
    <property type="match status" value="1"/>
</dbReference>
<sequence>MAKISIIVPVYNAAATIGRMLDSIKEQSMSDFEVLMINDGSTDESSNILDGYYKEDSRFKVIHKNNGGVASARQIGIEHAKGEYVIHADSDDWLDSTMLEELYTKAKKEDADIVICDYFTNNNEGQHYVKQEPSSLVPQQVMRDMFQLLHGSCCNKLVKRVCYNKIGARFFPGIDYCEDLFFWYQILSHSWVKVAYLNKAFYHYYCAIGHDSIVGCYNKERLRKGDLLVKKMEEILPESAVKDEAIKSFKLGQKYGAFEHPIFTSREYYSIYPECNKDLLTIKTSRVNRILVWLSYHGLYHIATSLYKLKNMIMNNQIR</sequence>
<evidence type="ECO:0000256" key="1">
    <source>
        <dbReference type="ARBA" id="ARBA00022676"/>
    </source>
</evidence>
<dbReference type="Pfam" id="PF00535">
    <property type="entry name" value="Glycos_transf_2"/>
    <property type="match status" value="1"/>
</dbReference>
<evidence type="ECO:0000259" key="3">
    <source>
        <dbReference type="Pfam" id="PF00535"/>
    </source>
</evidence>
<dbReference type="InterPro" id="IPR029044">
    <property type="entry name" value="Nucleotide-diphossugar_trans"/>
</dbReference>
<dbReference type="RefSeq" id="WP_153079238.1">
    <property type="nucleotide sequence ID" value="NZ_VZAU01000096.1"/>
</dbReference>
<evidence type="ECO:0000313" key="5">
    <source>
        <dbReference type="Proteomes" id="UP000406735"/>
    </source>
</evidence>
<dbReference type="GO" id="GO:0016758">
    <property type="term" value="F:hexosyltransferase activity"/>
    <property type="evidence" value="ECO:0007669"/>
    <property type="project" value="UniProtKB-ARBA"/>
</dbReference>
<organism evidence="4 5">
    <name type="scientific">Segatella copri</name>
    <dbReference type="NCBI Taxonomy" id="165179"/>
    <lineage>
        <taxon>Bacteria</taxon>
        <taxon>Pseudomonadati</taxon>
        <taxon>Bacteroidota</taxon>
        <taxon>Bacteroidia</taxon>
        <taxon>Bacteroidales</taxon>
        <taxon>Prevotellaceae</taxon>
        <taxon>Segatella</taxon>
    </lineage>
</organism>
<name>A0A6A7VWA7_9BACT</name>
<dbReference type="InterPro" id="IPR001173">
    <property type="entry name" value="Glyco_trans_2-like"/>
</dbReference>
<gene>
    <name evidence="4" type="ORF">F7D97_10855</name>
</gene>
<reference evidence="4 5" key="1">
    <citation type="submission" date="2019-09" db="EMBL/GenBank/DDBJ databases">
        <title>Distinct polysaccharide growth profiles of human intestinal Prevotella copri isolates.</title>
        <authorList>
            <person name="Fehlner-Peach H."/>
            <person name="Magnabosco C."/>
            <person name="Raghavan V."/>
            <person name="Scher J.U."/>
            <person name="Tett A."/>
            <person name="Cox L.M."/>
            <person name="Gottsegen C."/>
            <person name="Watters A."/>
            <person name="Wiltshire- Gordon J.D."/>
            <person name="Segata N."/>
            <person name="Bonneau R."/>
            <person name="Littman D.R."/>
        </authorList>
    </citation>
    <scope>NUCLEOTIDE SEQUENCE [LARGE SCALE GENOMIC DNA]</scope>
    <source>
        <strain evidence="5">iK21513</strain>
    </source>
</reference>
<dbReference type="Proteomes" id="UP000406735">
    <property type="component" value="Unassembled WGS sequence"/>
</dbReference>
<dbReference type="Gene3D" id="3.90.550.10">
    <property type="entry name" value="Spore Coat Polysaccharide Biosynthesis Protein SpsA, Chain A"/>
    <property type="match status" value="1"/>
</dbReference>
<dbReference type="EMBL" id="VZCY01000089">
    <property type="protein sequence ID" value="MQN10401.1"/>
    <property type="molecule type" value="Genomic_DNA"/>
</dbReference>
<keyword evidence="2 4" id="KW-0808">Transferase</keyword>
<evidence type="ECO:0000256" key="2">
    <source>
        <dbReference type="ARBA" id="ARBA00022679"/>
    </source>
</evidence>
<keyword evidence="1" id="KW-0328">Glycosyltransferase</keyword>
<accession>A0A6A7VWA7</accession>
<dbReference type="CDD" id="cd00761">
    <property type="entry name" value="Glyco_tranf_GTA_type"/>
    <property type="match status" value="1"/>
</dbReference>
<feature type="domain" description="Glycosyltransferase 2-like" evidence="3">
    <location>
        <begin position="5"/>
        <end position="165"/>
    </location>
</feature>
<protein>
    <submittedName>
        <fullName evidence="4">Glycosyltransferase family 2 protein</fullName>
    </submittedName>
</protein>
<dbReference type="PANTHER" id="PTHR22916">
    <property type="entry name" value="GLYCOSYLTRANSFERASE"/>
    <property type="match status" value="1"/>
</dbReference>
<dbReference type="SUPFAM" id="SSF53448">
    <property type="entry name" value="Nucleotide-diphospho-sugar transferases"/>
    <property type="match status" value="1"/>
</dbReference>
<evidence type="ECO:0000313" key="4">
    <source>
        <dbReference type="EMBL" id="MQN10401.1"/>
    </source>
</evidence>